<dbReference type="AlphaFoldDB" id="A0A8X8IIM1"/>
<proteinExistence type="predicted"/>
<comment type="caution">
    <text evidence="1">The sequence shown here is derived from an EMBL/GenBank/DDBJ whole genome shotgun (WGS) entry which is preliminary data.</text>
</comment>
<organism evidence="1 2">
    <name type="scientific">Hydrobacter penzbergensis</name>
    <dbReference type="NCBI Taxonomy" id="1235997"/>
    <lineage>
        <taxon>Bacteria</taxon>
        <taxon>Pseudomonadati</taxon>
        <taxon>Bacteroidota</taxon>
        <taxon>Chitinophagia</taxon>
        <taxon>Chitinophagales</taxon>
        <taxon>Chitinophagaceae</taxon>
        <taxon>Hydrobacter</taxon>
    </lineage>
</organism>
<name>A0A8X8IIM1_9BACT</name>
<dbReference type="RefSeq" id="WP_092725143.1">
    <property type="nucleotide sequence ID" value="NZ_FNNO01000012.1"/>
</dbReference>
<protein>
    <submittedName>
        <fullName evidence="1">Uncharacterized protein</fullName>
    </submittedName>
</protein>
<evidence type="ECO:0000313" key="2">
    <source>
        <dbReference type="Proteomes" id="UP000198711"/>
    </source>
</evidence>
<dbReference type="EMBL" id="FNNO01000012">
    <property type="protein sequence ID" value="SDX27134.1"/>
    <property type="molecule type" value="Genomic_DNA"/>
</dbReference>
<accession>A0A8X8IIM1</accession>
<dbReference type="Proteomes" id="UP000198711">
    <property type="component" value="Unassembled WGS sequence"/>
</dbReference>
<evidence type="ECO:0000313" key="1">
    <source>
        <dbReference type="EMBL" id="SDX27134.1"/>
    </source>
</evidence>
<reference evidence="1 2" key="1">
    <citation type="submission" date="2016-10" db="EMBL/GenBank/DDBJ databases">
        <authorList>
            <person name="Varghese N."/>
            <person name="Submissions S."/>
        </authorList>
    </citation>
    <scope>NUCLEOTIDE SEQUENCE [LARGE SCALE GENOMIC DNA]</scope>
    <source>
        <strain evidence="1 2">DSM 25353</strain>
    </source>
</reference>
<keyword evidence="2" id="KW-1185">Reference proteome</keyword>
<gene>
    <name evidence="1" type="ORF">SAMN05444410_11246</name>
</gene>
<sequence length="115" mass="13153">MILGNIDNFKGTGLVAFIDILGFAKEIEEKWDNSEDNPLQKLLTLKEKLPRITNDVFKEYDRNSKSKLFPCRVQTISDSIVVSFGFDEPLIHGDVILATMVFLYTILDRQYSLPP</sequence>